<reference evidence="5 6" key="1">
    <citation type="journal article" date="2017" name="G3 (Bethesda)">
        <title>First Draft Genome Sequence of the Pathogenic Fungus Lomentospora prolificans (Formerly Scedosporium prolificans).</title>
        <authorList>
            <person name="Luo R."/>
            <person name="Zimin A."/>
            <person name="Workman R."/>
            <person name="Fan Y."/>
            <person name="Pertea G."/>
            <person name="Grossman N."/>
            <person name="Wear M.P."/>
            <person name="Jia B."/>
            <person name="Miller H."/>
            <person name="Casadevall A."/>
            <person name="Timp W."/>
            <person name="Zhang S.X."/>
            <person name="Salzberg S.L."/>
        </authorList>
    </citation>
    <scope>NUCLEOTIDE SEQUENCE [LARGE SCALE GENOMIC DNA]</scope>
    <source>
        <strain evidence="5 6">JHH-5317</strain>
    </source>
</reference>
<gene>
    <name evidence="5" type="ORF">jhhlp_003478</name>
</gene>
<comment type="caution">
    <text evidence="5">The sequence shown here is derived from an EMBL/GenBank/DDBJ whole genome shotgun (WGS) entry which is preliminary data.</text>
</comment>
<comment type="subcellular location">
    <subcellularLocation>
        <location evidence="1">Nucleus</location>
    </subcellularLocation>
</comment>
<sequence length="491" mass="52440">MAPDSRSPSPKATEFGSDVPPKEDAETTAAREELRNTSISELDKASRRSRTPDADPEKQQTSLKNLVSSPKKKRAHDQLDTGDSIGTKKANIGNHHEVSGPEKKRHRDELSPCTSFNDGVKEKHEEERSVDPLPLNVADAGSRSGVSDTTRAENSTSGSSAFANSGFSKLTSATSPFGALGGALKGASFGNAAPRSAFANLGADKPSLSFSQPTNSSPFLSLTPANSNRLGTSFGSPFTAGTSGKLTSFATPGESLKRGGKPRPFGAPDSDGEDGSSGDTDGEVAADDEEKVEKGTPEKDDSKAAADDRKRMRLQRSKLLNLHAGAFPGLWSGAYVNMDSVTVDDGETGEATVVQVRAKMYYIDNDNKEAGWKERGAGILKINVPETCVDFDEGGNPVSGTFDASSLEEEYTTSPGIDMFRGVRLIMRQDQTHRLILNTVLLPAMVFQEKASLKAVNILFTAFESGPGDRPPHPFSVNMKVRIISRIQRLS</sequence>
<evidence type="ECO:0000313" key="5">
    <source>
        <dbReference type="EMBL" id="PKS08867.1"/>
    </source>
</evidence>
<feature type="compositionally biased region" description="Basic and acidic residues" evidence="3">
    <location>
        <begin position="94"/>
        <end position="110"/>
    </location>
</feature>
<feature type="compositionally biased region" description="Polar residues" evidence="3">
    <location>
        <begin position="1"/>
        <end position="10"/>
    </location>
</feature>
<dbReference type="SMART" id="SM00160">
    <property type="entry name" value="RanBD"/>
    <property type="match status" value="1"/>
</dbReference>
<protein>
    <recommendedName>
        <fullName evidence="4">RanBD1 domain-containing protein</fullName>
    </recommendedName>
</protein>
<keyword evidence="6" id="KW-1185">Reference proteome</keyword>
<dbReference type="SUPFAM" id="SSF50729">
    <property type="entry name" value="PH domain-like"/>
    <property type="match status" value="1"/>
</dbReference>
<evidence type="ECO:0000313" key="6">
    <source>
        <dbReference type="Proteomes" id="UP000233524"/>
    </source>
</evidence>
<feature type="compositionally biased region" description="Polar residues" evidence="3">
    <location>
        <begin position="208"/>
        <end position="250"/>
    </location>
</feature>
<feature type="region of interest" description="Disordered" evidence="3">
    <location>
        <begin position="1"/>
        <end position="165"/>
    </location>
</feature>
<dbReference type="InterPro" id="IPR011993">
    <property type="entry name" value="PH-like_dom_sf"/>
</dbReference>
<dbReference type="GO" id="GO:0005634">
    <property type="term" value="C:nucleus"/>
    <property type="evidence" value="ECO:0007669"/>
    <property type="project" value="UniProtKB-SubCell"/>
</dbReference>
<feature type="compositionally biased region" description="Basic and acidic residues" evidence="3">
    <location>
        <begin position="20"/>
        <end position="58"/>
    </location>
</feature>
<feature type="compositionally biased region" description="Basic and acidic residues" evidence="3">
    <location>
        <begin position="291"/>
        <end position="308"/>
    </location>
</feature>
<dbReference type="VEuPathDB" id="FungiDB:jhhlp_003478"/>
<feature type="compositionally biased region" description="Polar residues" evidence="3">
    <location>
        <begin position="144"/>
        <end position="153"/>
    </location>
</feature>
<dbReference type="Pfam" id="PF00638">
    <property type="entry name" value="Ran_BP1"/>
    <property type="match status" value="1"/>
</dbReference>
<evidence type="ECO:0000256" key="3">
    <source>
        <dbReference type="SAM" id="MobiDB-lite"/>
    </source>
</evidence>
<dbReference type="PANTHER" id="PTHR23138:SF142">
    <property type="entry name" value="RAN-BINDING PROTEIN 3B-RELATED"/>
    <property type="match status" value="1"/>
</dbReference>
<dbReference type="InterPro" id="IPR000156">
    <property type="entry name" value="Ran_bind_dom"/>
</dbReference>
<dbReference type="OrthoDB" id="185618at2759"/>
<feature type="compositionally biased region" description="Polar residues" evidence="3">
    <location>
        <begin position="59"/>
        <end position="68"/>
    </location>
</feature>
<name>A0A2N3N8Y5_9PEZI</name>
<feature type="region of interest" description="Disordered" evidence="3">
    <location>
        <begin position="201"/>
        <end position="308"/>
    </location>
</feature>
<keyword evidence="2" id="KW-0539">Nucleus</keyword>
<dbReference type="STRING" id="41688.A0A2N3N8Y5"/>
<accession>A0A2N3N8Y5</accession>
<feature type="domain" description="RanBD1" evidence="4">
    <location>
        <begin position="339"/>
        <end position="480"/>
    </location>
</feature>
<dbReference type="InParanoid" id="A0A2N3N8Y5"/>
<organism evidence="5 6">
    <name type="scientific">Lomentospora prolificans</name>
    <dbReference type="NCBI Taxonomy" id="41688"/>
    <lineage>
        <taxon>Eukaryota</taxon>
        <taxon>Fungi</taxon>
        <taxon>Dikarya</taxon>
        <taxon>Ascomycota</taxon>
        <taxon>Pezizomycotina</taxon>
        <taxon>Sordariomycetes</taxon>
        <taxon>Hypocreomycetidae</taxon>
        <taxon>Microascales</taxon>
        <taxon>Microascaceae</taxon>
        <taxon>Lomentospora</taxon>
    </lineage>
</organism>
<evidence type="ECO:0000259" key="4">
    <source>
        <dbReference type="PROSITE" id="PS50196"/>
    </source>
</evidence>
<dbReference type="InterPro" id="IPR045255">
    <property type="entry name" value="RanBP1-like"/>
</dbReference>
<dbReference type="EMBL" id="NLAX01000010">
    <property type="protein sequence ID" value="PKS08867.1"/>
    <property type="molecule type" value="Genomic_DNA"/>
</dbReference>
<dbReference type="PANTHER" id="PTHR23138">
    <property type="entry name" value="RAN BINDING PROTEIN"/>
    <property type="match status" value="1"/>
</dbReference>
<evidence type="ECO:0000256" key="2">
    <source>
        <dbReference type="ARBA" id="ARBA00023242"/>
    </source>
</evidence>
<dbReference type="Gene3D" id="2.30.29.30">
    <property type="entry name" value="Pleckstrin-homology domain (PH domain)/Phosphotyrosine-binding domain (PTB)"/>
    <property type="match status" value="1"/>
</dbReference>
<evidence type="ECO:0000256" key="1">
    <source>
        <dbReference type="ARBA" id="ARBA00004123"/>
    </source>
</evidence>
<dbReference type="PROSITE" id="PS50196">
    <property type="entry name" value="RANBD1"/>
    <property type="match status" value="1"/>
</dbReference>
<dbReference type="AlphaFoldDB" id="A0A2N3N8Y5"/>
<proteinExistence type="predicted"/>
<dbReference type="Proteomes" id="UP000233524">
    <property type="component" value="Unassembled WGS sequence"/>
</dbReference>
<feature type="compositionally biased region" description="Basic and acidic residues" evidence="3">
    <location>
        <begin position="119"/>
        <end position="130"/>
    </location>
</feature>
<feature type="compositionally biased region" description="Low complexity" evidence="3">
    <location>
        <begin position="154"/>
        <end position="165"/>
    </location>
</feature>
<feature type="compositionally biased region" description="Acidic residues" evidence="3">
    <location>
        <begin position="270"/>
        <end position="290"/>
    </location>
</feature>